<dbReference type="Pfam" id="PF17164">
    <property type="entry name" value="DUF5122"/>
    <property type="match status" value="2"/>
</dbReference>
<dbReference type="PANTHER" id="PTHR42754">
    <property type="entry name" value="ENDOGLUCANASE"/>
    <property type="match status" value="1"/>
</dbReference>
<name>A0A6V8QCK8_9ACTN</name>
<sequence>DFYILKLDPTGKVLWEKTYGGEDYDWAFSIQQTQDGGYIVAGYTTSFGAGDSDFYILKLDPTGKVLWEKTYGGEGYDWASSIQQTKDGGYIVAGDTVSFGAGDYDFYILKLDPQGKTGPCNNSSLIKAHLPYLEFSSDYGPMV</sequence>
<dbReference type="PANTHER" id="PTHR42754:SF1">
    <property type="entry name" value="LIPOPROTEIN"/>
    <property type="match status" value="1"/>
</dbReference>
<dbReference type="InterPro" id="IPR011047">
    <property type="entry name" value="Quinoprotein_ADH-like_sf"/>
</dbReference>
<evidence type="ECO:0000313" key="2">
    <source>
        <dbReference type="Proteomes" id="UP000569018"/>
    </source>
</evidence>
<feature type="non-terminal residue" evidence="1">
    <location>
        <position position="1"/>
    </location>
</feature>
<dbReference type="Proteomes" id="UP000569018">
    <property type="component" value="Unassembled WGS sequence"/>
</dbReference>
<dbReference type="EMBL" id="BLSD01000312">
    <property type="protein sequence ID" value="GFP40561.1"/>
    <property type="molecule type" value="Genomic_DNA"/>
</dbReference>
<dbReference type="SUPFAM" id="SSF50998">
    <property type="entry name" value="Quinoprotein alcohol dehydrogenase-like"/>
    <property type="match status" value="1"/>
</dbReference>
<protein>
    <submittedName>
        <fullName evidence="1">Uncharacterized protein</fullName>
    </submittedName>
</protein>
<dbReference type="Gene3D" id="2.80.10.50">
    <property type="match status" value="1"/>
</dbReference>
<proteinExistence type="predicted"/>
<reference evidence="1 2" key="1">
    <citation type="journal article" date="2020" name="Front. Microbiol.">
        <title>Single-cell genomics of novel Actinobacteria with the Wood-Ljungdahl pathway discovered in a serpentinizing system.</title>
        <authorList>
            <person name="Merino N."/>
            <person name="Kawai M."/>
            <person name="Boyd E.S."/>
            <person name="Colman D.R."/>
            <person name="McGlynn S.E."/>
            <person name="Nealson K.H."/>
            <person name="Kurokawa K."/>
            <person name="Hongoh Y."/>
        </authorList>
    </citation>
    <scope>NUCLEOTIDE SEQUENCE [LARGE SCALE GENOMIC DNA]</scope>
    <source>
        <strain evidence="1 2">S47</strain>
    </source>
</reference>
<accession>A0A6V8QCK8</accession>
<gene>
    <name evidence="1" type="ORF">HKBW3S47_02258</name>
</gene>
<organism evidence="1 2">
    <name type="scientific">Candidatus Hakubella thermalkaliphila</name>
    <dbReference type="NCBI Taxonomy" id="2754717"/>
    <lineage>
        <taxon>Bacteria</taxon>
        <taxon>Bacillati</taxon>
        <taxon>Actinomycetota</taxon>
        <taxon>Actinomycetota incertae sedis</taxon>
        <taxon>Candidatus Hakubellales</taxon>
        <taxon>Candidatus Hakubellaceae</taxon>
        <taxon>Candidatus Hakubella</taxon>
    </lineage>
</organism>
<dbReference type="AlphaFoldDB" id="A0A6V8QCK8"/>
<evidence type="ECO:0000313" key="1">
    <source>
        <dbReference type="EMBL" id="GFP40561.1"/>
    </source>
</evidence>
<dbReference type="InterPro" id="IPR013431">
    <property type="entry name" value="Delta_60_rpt"/>
</dbReference>
<comment type="caution">
    <text evidence="1">The sequence shown here is derived from an EMBL/GenBank/DDBJ whole genome shotgun (WGS) entry which is preliminary data.</text>
</comment>